<feature type="compositionally biased region" description="Basic and acidic residues" evidence="3">
    <location>
        <begin position="23"/>
        <end position="37"/>
    </location>
</feature>
<gene>
    <name evidence="6" type="primary">LOC106174014</name>
</gene>
<evidence type="ECO:0000313" key="6">
    <source>
        <dbReference type="RefSeq" id="XP_013410838.1"/>
    </source>
</evidence>
<dbReference type="STRING" id="7574.A0A1S3JKD9"/>
<evidence type="ECO:0000256" key="3">
    <source>
        <dbReference type="SAM" id="MobiDB-lite"/>
    </source>
</evidence>
<evidence type="ECO:0000313" key="5">
    <source>
        <dbReference type="Proteomes" id="UP000085678"/>
    </source>
</evidence>
<dbReference type="GO" id="GO:0005634">
    <property type="term" value="C:nucleus"/>
    <property type="evidence" value="ECO:0007669"/>
    <property type="project" value="UniProtKB-SubCell"/>
</dbReference>
<feature type="region of interest" description="Disordered" evidence="3">
    <location>
        <begin position="19"/>
        <end position="52"/>
    </location>
</feature>
<sequence length="291" mass="32538">MSGKDSDLPVAFKKFVSEDEIEEQKKRRQEEWEKVRTADQPIEAPEEDYDHRSLFERLQEQKQKKDDEYNEKYKLSNMVKGLEDDEAQFLDFVSVKQEQIMRAREKENEEALEEYKNAVMNLATTSAAAKKDDIKEKTKTKNNHANLQKVTVTVVSRSSEEEKVEKTIGSRSSCDTVDFTEANSNNEDSTKKTKIANAEGSAGDSKNQPNTNGAQTATLGQSKRALQQGKPQVAKVIGILPGMGYYTDSSDSEDSSASENDDRLDEDVSTVSKIKGTVKSCEQTSSGGQNH</sequence>
<keyword evidence="2" id="KW-0539">Nucleus</keyword>
<accession>A0A1S3JKD9</accession>
<evidence type="ECO:0000256" key="1">
    <source>
        <dbReference type="ARBA" id="ARBA00004123"/>
    </source>
</evidence>
<keyword evidence="5" id="KW-1185">Reference proteome</keyword>
<dbReference type="GeneID" id="106174014"/>
<feature type="compositionally biased region" description="Polar residues" evidence="3">
    <location>
        <begin position="169"/>
        <end position="187"/>
    </location>
</feature>
<dbReference type="Proteomes" id="UP000085678">
    <property type="component" value="Unplaced"/>
</dbReference>
<proteinExistence type="predicted"/>
<feature type="region of interest" description="Disordered" evidence="3">
    <location>
        <begin position="125"/>
        <end position="291"/>
    </location>
</feature>
<evidence type="ECO:0000259" key="4">
    <source>
        <dbReference type="Pfam" id="PF10187"/>
    </source>
</evidence>
<feature type="domain" description="FAM192A/Fyv6 N-terminal" evidence="4">
    <location>
        <begin position="15"/>
        <end position="116"/>
    </location>
</feature>
<dbReference type="InterPro" id="IPR019331">
    <property type="entry name" value="FAM192A/Fyv6_N"/>
</dbReference>
<feature type="compositionally biased region" description="Basic and acidic residues" evidence="3">
    <location>
        <begin position="129"/>
        <end position="139"/>
    </location>
</feature>
<evidence type="ECO:0000256" key="2">
    <source>
        <dbReference type="ARBA" id="ARBA00023242"/>
    </source>
</evidence>
<organism evidence="5 6">
    <name type="scientific">Lingula anatina</name>
    <name type="common">Brachiopod</name>
    <name type="synonym">Lingula unguis</name>
    <dbReference type="NCBI Taxonomy" id="7574"/>
    <lineage>
        <taxon>Eukaryota</taxon>
        <taxon>Metazoa</taxon>
        <taxon>Spiralia</taxon>
        <taxon>Lophotrochozoa</taxon>
        <taxon>Brachiopoda</taxon>
        <taxon>Linguliformea</taxon>
        <taxon>Lingulata</taxon>
        <taxon>Lingulida</taxon>
        <taxon>Linguloidea</taxon>
        <taxon>Lingulidae</taxon>
        <taxon>Lingula</taxon>
    </lineage>
</organism>
<dbReference type="InterPro" id="IPR039845">
    <property type="entry name" value="FAM192A"/>
</dbReference>
<reference evidence="6" key="1">
    <citation type="submission" date="2025-08" db="UniProtKB">
        <authorList>
            <consortium name="RefSeq"/>
        </authorList>
    </citation>
    <scope>IDENTIFICATION</scope>
    <source>
        <tissue evidence="6">Gonads</tissue>
    </source>
</reference>
<dbReference type="Pfam" id="PF10187">
    <property type="entry name" value="FAM192A_Fyv6_N"/>
    <property type="match status" value="1"/>
</dbReference>
<dbReference type="KEGG" id="lak:106174014"/>
<dbReference type="RefSeq" id="XP_013410838.1">
    <property type="nucleotide sequence ID" value="XM_013555384.1"/>
</dbReference>
<dbReference type="FunCoup" id="A0A1S3JKD9">
    <property type="interactions" value="2326"/>
</dbReference>
<comment type="subcellular location">
    <subcellularLocation>
        <location evidence="1">Nucleus</location>
    </subcellularLocation>
</comment>
<dbReference type="AlphaFoldDB" id="A0A1S3JKD9"/>
<name>A0A1S3JKD9_LINAN</name>
<feature type="compositionally biased region" description="Polar residues" evidence="3">
    <location>
        <begin position="204"/>
        <end position="225"/>
    </location>
</feature>
<feature type="compositionally biased region" description="Basic and acidic residues" evidence="3">
    <location>
        <begin position="158"/>
        <end position="168"/>
    </location>
</feature>
<feature type="compositionally biased region" description="Polar residues" evidence="3">
    <location>
        <begin position="280"/>
        <end position="291"/>
    </location>
</feature>
<dbReference type="InParanoid" id="A0A1S3JKD9"/>
<dbReference type="PANTHER" id="PTHR13495">
    <property type="entry name" value="NEFA-INTERACTING NUCLEAR PROTEIN NIP30"/>
    <property type="match status" value="1"/>
</dbReference>
<protein>
    <submittedName>
        <fullName evidence="6">Protein FAM192A</fullName>
    </submittedName>
</protein>
<dbReference type="PANTHER" id="PTHR13495:SF0">
    <property type="entry name" value="PSME3-INTERACTING PROTEIN"/>
    <property type="match status" value="1"/>
</dbReference>
<dbReference type="OrthoDB" id="75807at2759"/>